<proteinExistence type="predicted"/>
<dbReference type="SMART" id="SM00345">
    <property type="entry name" value="HTH_GNTR"/>
    <property type="match status" value="1"/>
</dbReference>
<evidence type="ECO:0000256" key="1">
    <source>
        <dbReference type="ARBA" id="ARBA00023015"/>
    </source>
</evidence>
<dbReference type="PANTHER" id="PTHR44846:SF1">
    <property type="entry name" value="MANNOSYL-D-GLYCERATE TRANSPORT_METABOLISM SYSTEM REPRESSOR MNGR-RELATED"/>
    <property type="match status" value="1"/>
</dbReference>
<dbReference type="InterPro" id="IPR000524">
    <property type="entry name" value="Tscrpt_reg_HTH_GntR"/>
</dbReference>
<keyword evidence="2" id="KW-0238">DNA-binding</keyword>
<dbReference type="GO" id="GO:0003700">
    <property type="term" value="F:DNA-binding transcription factor activity"/>
    <property type="evidence" value="ECO:0007669"/>
    <property type="project" value="InterPro"/>
</dbReference>
<dbReference type="SUPFAM" id="SSF46785">
    <property type="entry name" value="Winged helix' DNA-binding domain"/>
    <property type="match status" value="1"/>
</dbReference>
<dbReference type="InterPro" id="IPR036390">
    <property type="entry name" value="WH_DNA-bd_sf"/>
</dbReference>
<dbReference type="PROSITE" id="PS50949">
    <property type="entry name" value="HTH_GNTR"/>
    <property type="match status" value="1"/>
</dbReference>
<keyword evidence="3" id="KW-0804">Transcription</keyword>
<evidence type="ECO:0000313" key="6">
    <source>
        <dbReference type="Proteomes" id="UP000515913"/>
    </source>
</evidence>
<dbReference type="PANTHER" id="PTHR44846">
    <property type="entry name" value="MANNOSYL-D-GLYCERATE TRANSPORT/METABOLISM SYSTEM REPRESSOR MNGR-RELATED"/>
    <property type="match status" value="1"/>
</dbReference>
<evidence type="ECO:0000259" key="4">
    <source>
        <dbReference type="PROSITE" id="PS50949"/>
    </source>
</evidence>
<dbReference type="InterPro" id="IPR036388">
    <property type="entry name" value="WH-like_DNA-bd_sf"/>
</dbReference>
<keyword evidence="6" id="KW-1185">Reference proteome</keyword>
<dbReference type="RefSeq" id="WP_101474651.1">
    <property type="nucleotide sequence ID" value="NZ_CP060637.1"/>
</dbReference>
<dbReference type="InterPro" id="IPR011663">
    <property type="entry name" value="UTRA"/>
</dbReference>
<protein>
    <submittedName>
        <fullName evidence="5">GntR family transcriptional regulator</fullName>
    </submittedName>
</protein>
<dbReference type="GO" id="GO:0003677">
    <property type="term" value="F:DNA binding"/>
    <property type="evidence" value="ECO:0007669"/>
    <property type="project" value="UniProtKB-KW"/>
</dbReference>
<dbReference type="Gene3D" id="1.10.10.10">
    <property type="entry name" value="Winged helix-like DNA-binding domain superfamily/Winged helix DNA-binding domain"/>
    <property type="match status" value="1"/>
</dbReference>
<name>A0A7G9GWE2_9FUSO</name>
<dbReference type="InterPro" id="IPR050679">
    <property type="entry name" value="Bact_HTH_transcr_reg"/>
</dbReference>
<evidence type="ECO:0000256" key="2">
    <source>
        <dbReference type="ARBA" id="ARBA00023125"/>
    </source>
</evidence>
<feature type="domain" description="HTH gntR-type" evidence="4">
    <location>
        <begin position="10"/>
        <end position="78"/>
    </location>
</feature>
<dbReference type="InterPro" id="IPR028978">
    <property type="entry name" value="Chorismate_lyase_/UTRA_dom_sf"/>
</dbReference>
<dbReference type="PRINTS" id="PR00035">
    <property type="entry name" value="HTHGNTR"/>
</dbReference>
<dbReference type="SUPFAM" id="SSF64288">
    <property type="entry name" value="Chorismate lyase-like"/>
    <property type="match status" value="1"/>
</dbReference>
<dbReference type="Gene3D" id="3.40.1410.10">
    <property type="entry name" value="Chorismate lyase-like"/>
    <property type="match status" value="1"/>
</dbReference>
<dbReference type="EMBL" id="CP060637">
    <property type="protein sequence ID" value="QNM15124.1"/>
    <property type="molecule type" value="Genomic_DNA"/>
</dbReference>
<dbReference type="SMART" id="SM00866">
    <property type="entry name" value="UTRA"/>
    <property type="match status" value="1"/>
</dbReference>
<sequence>MFKIDKKSNIPLYQQLVQEIKKAIDDKNLKENDKIPAENEFCKLYDLSRTTIRQALKILEKEGFIYKLKGKGSYVSSPKIYQNRSTFSKFYDDIRNLGKTPISKVISLKIKKPNSQVREKMQLKEDQLICEIKWVRYGNSEPLIYETINLNYDFVKGIEQKNIEEKKLYDILIQEFGIKMTHGNEFFYPCKLDSVEAKNLQLRENDLGMKVKRTVFQGKDIVEYTSSTVRGDRFVYTINF</sequence>
<dbReference type="Pfam" id="PF00392">
    <property type="entry name" value="GntR"/>
    <property type="match status" value="1"/>
</dbReference>
<dbReference type="GO" id="GO:0045892">
    <property type="term" value="P:negative regulation of DNA-templated transcription"/>
    <property type="evidence" value="ECO:0007669"/>
    <property type="project" value="TreeGrafter"/>
</dbReference>
<gene>
    <name evidence="5" type="ORF">H9Q81_09455</name>
</gene>
<dbReference type="AlphaFoldDB" id="A0A7G9GWE2"/>
<dbReference type="Pfam" id="PF07702">
    <property type="entry name" value="UTRA"/>
    <property type="match status" value="1"/>
</dbReference>
<organism evidence="5 6">
    <name type="scientific">Fusobacterium hominis</name>
    <dbReference type="NCBI Taxonomy" id="2764326"/>
    <lineage>
        <taxon>Bacteria</taxon>
        <taxon>Fusobacteriati</taxon>
        <taxon>Fusobacteriota</taxon>
        <taxon>Fusobacteriia</taxon>
        <taxon>Fusobacteriales</taxon>
        <taxon>Fusobacteriaceae</taxon>
        <taxon>Fusobacterium</taxon>
    </lineage>
</organism>
<evidence type="ECO:0000313" key="5">
    <source>
        <dbReference type="EMBL" id="QNM15124.1"/>
    </source>
</evidence>
<reference evidence="5 6" key="1">
    <citation type="submission" date="2020-08" db="EMBL/GenBank/DDBJ databases">
        <authorList>
            <person name="Liu C."/>
            <person name="Sun Q."/>
        </authorList>
    </citation>
    <scope>NUCLEOTIDE SEQUENCE [LARGE SCALE GENOMIC DNA]</scope>
    <source>
        <strain evidence="5 6">NSJ-57</strain>
    </source>
</reference>
<dbReference type="Proteomes" id="UP000515913">
    <property type="component" value="Chromosome"/>
</dbReference>
<dbReference type="KEGG" id="fho:H9Q81_09455"/>
<dbReference type="CDD" id="cd07377">
    <property type="entry name" value="WHTH_GntR"/>
    <property type="match status" value="1"/>
</dbReference>
<keyword evidence="1" id="KW-0805">Transcription regulation</keyword>
<accession>A0A7G9GWE2</accession>
<evidence type="ECO:0000256" key="3">
    <source>
        <dbReference type="ARBA" id="ARBA00023163"/>
    </source>
</evidence>